<keyword evidence="2" id="KW-1185">Reference proteome</keyword>
<protein>
    <submittedName>
        <fullName evidence="1">Uncharacterized protein</fullName>
    </submittedName>
</protein>
<sequence length="121" mass="13960">MADETRSKGTVRWFDDHKCFGFFRNLNDDDVVLNDIVADYNLASLDIIPAMAAVDDDSSKPNEERRSWLIVPAPLGFSWDGNRGTPDLRRRDGATDARERERWCYRFNLFLGFLFMSGYIG</sequence>
<name>A0ACC0MSM6_RHOML</name>
<evidence type="ECO:0000313" key="2">
    <source>
        <dbReference type="Proteomes" id="UP001062846"/>
    </source>
</evidence>
<comment type="caution">
    <text evidence="1">The sequence shown here is derived from an EMBL/GenBank/DDBJ whole genome shotgun (WGS) entry which is preliminary data.</text>
</comment>
<dbReference type="EMBL" id="CM046395">
    <property type="protein sequence ID" value="KAI8543313.1"/>
    <property type="molecule type" value="Genomic_DNA"/>
</dbReference>
<proteinExistence type="predicted"/>
<reference evidence="1" key="1">
    <citation type="submission" date="2022-02" db="EMBL/GenBank/DDBJ databases">
        <title>Plant Genome Project.</title>
        <authorList>
            <person name="Zhang R.-G."/>
        </authorList>
    </citation>
    <scope>NUCLEOTIDE SEQUENCE</scope>
    <source>
        <strain evidence="1">AT1</strain>
    </source>
</reference>
<accession>A0ACC0MSM6</accession>
<organism evidence="1 2">
    <name type="scientific">Rhododendron molle</name>
    <name type="common">Chinese azalea</name>
    <name type="synonym">Azalea mollis</name>
    <dbReference type="NCBI Taxonomy" id="49168"/>
    <lineage>
        <taxon>Eukaryota</taxon>
        <taxon>Viridiplantae</taxon>
        <taxon>Streptophyta</taxon>
        <taxon>Embryophyta</taxon>
        <taxon>Tracheophyta</taxon>
        <taxon>Spermatophyta</taxon>
        <taxon>Magnoliopsida</taxon>
        <taxon>eudicotyledons</taxon>
        <taxon>Gunneridae</taxon>
        <taxon>Pentapetalae</taxon>
        <taxon>asterids</taxon>
        <taxon>Ericales</taxon>
        <taxon>Ericaceae</taxon>
        <taxon>Ericoideae</taxon>
        <taxon>Rhodoreae</taxon>
        <taxon>Rhododendron</taxon>
    </lineage>
</organism>
<dbReference type="Proteomes" id="UP001062846">
    <property type="component" value="Chromosome 8"/>
</dbReference>
<evidence type="ECO:0000313" key="1">
    <source>
        <dbReference type="EMBL" id="KAI8543313.1"/>
    </source>
</evidence>
<gene>
    <name evidence="1" type="ORF">RHMOL_Rhmol08G0207000</name>
</gene>